<protein>
    <submittedName>
        <fullName evidence="1">DUF1919 domain-containing protein</fullName>
    </submittedName>
</protein>
<evidence type="ECO:0000313" key="2">
    <source>
        <dbReference type="Proteomes" id="UP000728968"/>
    </source>
</evidence>
<keyword evidence="2" id="KW-1185">Reference proteome</keyword>
<dbReference type="InterPro" id="IPR037226">
    <property type="entry name" value="CAC2185-like_sf"/>
</dbReference>
<dbReference type="RefSeq" id="WP_204716738.1">
    <property type="nucleotide sequence ID" value="NZ_JACJLT010000181.1"/>
</dbReference>
<dbReference type="EMBL" id="JACJLT010000181">
    <property type="protein sequence ID" value="MBM6876110.1"/>
    <property type="molecule type" value="Genomic_DNA"/>
</dbReference>
<dbReference type="SUPFAM" id="SSF142795">
    <property type="entry name" value="CAC2185-like"/>
    <property type="match status" value="1"/>
</dbReference>
<gene>
    <name evidence="1" type="ORF">H6A04_10725</name>
</gene>
<dbReference type="Pfam" id="PF08942">
    <property type="entry name" value="DUF1919"/>
    <property type="match status" value="1"/>
</dbReference>
<evidence type="ECO:0000313" key="1">
    <source>
        <dbReference type="EMBL" id="MBM6876110.1"/>
    </source>
</evidence>
<name>A0ABS2G4I7_FUSMR</name>
<sequence>MIMEIYERVIRGIRVYNFKRKIKNKDFSLFSTNCNGGILLHDLGLRFNSPTINLWFEVKDFLKYMNNLERYSK</sequence>
<organism evidence="1 2">
    <name type="scientific">Fusobacterium mortiferum</name>
    <dbReference type="NCBI Taxonomy" id="850"/>
    <lineage>
        <taxon>Bacteria</taxon>
        <taxon>Fusobacteriati</taxon>
        <taxon>Fusobacteriota</taxon>
        <taxon>Fusobacteriia</taxon>
        <taxon>Fusobacteriales</taxon>
        <taxon>Fusobacteriaceae</taxon>
        <taxon>Fusobacterium</taxon>
    </lineage>
</organism>
<proteinExistence type="predicted"/>
<dbReference type="Proteomes" id="UP000728968">
    <property type="component" value="Unassembled WGS sequence"/>
</dbReference>
<comment type="caution">
    <text evidence="1">The sequence shown here is derived from an EMBL/GenBank/DDBJ whole genome shotgun (WGS) entry which is preliminary data.</text>
</comment>
<reference evidence="1 2" key="1">
    <citation type="journal article" date="2021" name="Sci. Rep.">
        <title>The distribution of antibiotic resistance genes in chicken gut microbiota commensals.</title>
        <authorList>
            <person name="Juricova H."/>
            <person name="Matiasovicova J."/>
            <person name="Kubasova T."/>
            <person name="Cejkova D."/>
            <person name="Rychlik I."/>
        </authorList>
    </citation>
    <scope>NUCLEOTIDE SEQUENCE [LARGE SCALE GENOMIC DNA]</scope>
    <source>
        <strain evidence="1 2">An425</strain>
    </source>
</reference>
<accession>A0ABS2G4I7</accession>
<dbReference type="InterPro" id="IPR015037">
    <property type="entry name" value="DUF1919"/>
</dbReference>
<feature type="non-terminal residue" evidence="1">
    <location>
        <position position="73"/>
    </location>
</feature>